<sequence length="66" mass="7033">MIIAITISVFCIANPQTITGRCLVTTNGTYLIVDKNGSPIIMNIQSNKDGLFNSLSSGCVRQVESA</sequence>
<dbReference type="AlphaFoldDB" id="A0A644YVC9"/>
<accession>A0A644YVC9</accession>
<name>A0A644YVC9_9ZZZZ</name>
<reference evidence="1" key="1">
    <citation type="submission" date="2019-08" db="EMBL/GenBank/DDBJ databases">
        <authorList>
            <person name="Kucharzyk K."/>
            <person name="Murdoch R.W."/>
            <person name="Higgins S."/>
            <person name="Loffler F."/>
        </authorList>
    </citation>
    <scope>NUCLEOTIDE SEQUENCE</scope>
</reference>
<organism evidence="1">
    <name type="scientific">bioreactor metagenome</name>
    <dbReference type="NCBI Taxonomy" id="1076179"/>
    <lineage>
        <taxon>unclassified sequences</taxon>
        <taxon>metagenomes</taxon>
        <taxon>ecological metagenomes</taxon>
    </lineage>
</organism>
<proteinExistence type="predicted"/>
<protein>
    <submittedName>
        <fullName evidence="1">Uncharacterized protein</fullName>
    </submittedName>
</protein>
<gene>
    <name evidence="1" type="ORF">SDC9_79059</name>
</gene>
<comment type="caution">
    <text evidence="1">The sequence shown here is derived from an EMBL/GenBank/DDBJ whole genome shotgun (WGS) entry which is preliminary data.</text>
</comment>
<evidence type="ECO:0000313" key="1">
    <source>
        <dbReference type="EMBL" id="MPM32496.1"/>
    </source>
</evidence>
<dbReference type="EMBL" id="VSSQ01006377">
    <property type="protein sequence ID" value="MPM32496.1"/>
    <property type="molecule type" value="Genomic_DNA"/>
</dbReference>